<dbReference type="AlphaFoldDB" id="A0A1I2F9S9"/>
<proteinExistence type="predicted"/>
<protein>
    <submittedName>
        <fullName evidence="2">Uncharacterized protein</fullName>
    </submittedName>
</protein>
<name>A0A1I2F9S9_9ACTN</name>
<evidence type="ECO:0000313" key="2">
    <source>
        <dbReference type="EMBL" id="SFF01290.1"/>
    </source>
</evidence>
<dbReference type="STRING" id="380248.SAMN05216251_107213"/>
<accession>A0A1I2F9S9</accession>
<dbReference type="OrthoDB" id="4250041at2"/>
<dbReference type="Proteomes" id="UP000199323">
    <property type="component" value="Unassembled WGS sequence"/>
</dbReference>
<sequence length="227" mass="24779">MTDLGTLIGRYVRPAVKAAGLGESAAGFHLEGGNGDRVILAFQPYEFDEGESFEVFFVTVPRSYWDWVTRDAPGSGEPDAGGAVARCDIAPPPGLGFVFDEDDDDEDDDEDDDDGWEDDGVGDPYAHHWALSDDDDLRRCGPALARLLQERYIPLMRRLLDREAQSAAVLDPDTEVGPLKARDLVTAFLRVDDAGPAELESLLSAIAPDTPNRTALTGWLRDRGSRT</sequence>
<organism evidence="2 3">
    <name type="scientific">Actinacidiphila alni</name>
    <dbReference type="NCBI Taxonomy" id="380248"/>
    <lineage>
        <taxon>Bacteria</taxon>
        <taxon>Bacillati</taxon>
        <taxon>Actinomycetota</taxon>
        <taxon>Actinomycetes</taxon>
        <taxon>Kitasatosporales</taxon>
        <taxon>Streptomycetaceae</taxon>
        <taxon>Actinacidiphila</taxon>
    </lineage>
</organism>
<reference evidence="2 3" key="1">
    <citation type="submission" date="2016-10" db="EMBL/GenBank/DDBJ databases">
        <authorList>
            <person name="de Groot N.N."/>
        </authorList>
    </citation>
    <scope>NUCLEOTIDE SEQUENCE [LARGE SCALE GENOMIC DNA]</scope>
    <source>
        <strain evidence="2 3">CGMCC 4.3510</strain>
    </source>
</reference>
<keyword evidence="3" id="KW-1185">Reference proteome</keyword>
<feature type="compositionally biased region" description="Acidic residues" evidence="1">
    <location>
        <begin position="99"/>
        <end position="121"/>
    </location>
</feature>
<dbReference type="EMBL" id="FONG01000007">
    <property type="protein sequence ID" value="SFF01290.1"/>
    <property type="molecule type" value="Genomic_DNA"/>
</dbReference>
<feature type="region of interest" description="Disordered" evidence="1">
    <location>
        <begin position="95"/>
        <end position="124"/>
    </location>
</feature>
<evidence type="ECO:0000256" key="1">
    <source>
        <dbReference type="SAM" id="MobiDB-lite"/>
    </source>
</evidence>
<dbReference type="RefSeq" id="WP_093713860.1">
    <property type="nucleotide sequence ID" value="NZ_FONG01000007.1"/>
</dbReference>
<evidence type="ECO:0000313" key="3">
    <source>
        <dbReference type="Proteomes" id="UP000199323"/>
    </source>
</evidence>
<gene>
    <name evidence="2" type="ORF">SAMN05216251_107213</name>
</gene>